<dbReference type="EMBL" id="QYZD01000009">
    <property type="protein sequence ID" value="RJG23754.1"/>
    <property type="molecule type" value="Genomic_DNA"/>
</dbReference>
<dbReference type="InterPro" id="IPR025736">
    <property type="entry name" value="PucR_C-HTH_dom"/>
</dbReference>
<name>A0A3A3H3I2_PANTH</name>
<sequence length="342" mass="39084">MYEMTHNQAQTIVDRMMKDIPYNINIMDRTGKIIGSGNKGRIGTLHHGALKAIKQRKIVEINKDEEFVKKGINLPIELNGNIVGVVGISGEVKETRPFGNILKSAVILLINQSIALEKENLKNNLKQEFFSLIINSDTTYTNELMNKALTYGIQLTKPSQILYVVSPNEIAEDITESLSFFKMSKYSLCLVIQEEDKIEALQQTIRNQHPDAFISISKMNDTISEGLWQAKSAMRVLKGIYSNEKTIFYSKCEFIADMSKLQQNDIKPERLAHLLEKNDELITTLQVYLNCNLNANETANRLMIHRNTLNYRLNKIYTITGKDPKNILDLVELIFMLINRIK</sequence>
<dbReference type="PANTHER" id="PTHR33744:SF16">
    <property type="entry name" value="CARBOHYDRATE DIACID REGULATOR"/>
    <property type="match status" value="1"/>
</dbReference>
<feature type="domain" description="PucR C-terminal helix-turn-helix" evidence="2">
    <location>
        <begin position="281"/>
        <end position="336"/>
    </location>
</feature>
<dbReference type="Pfam" id="PF13556">
    <property type="entry name" value="HTH_30"/>
    <property type="match status" value="1"/>
</dbReference>
<dbReference type="Proteomes" id="UP000266177">
    <property type="component" value="Unassembled WGS sequence"/>
</dbReference>
<feature type="domain" description="Putative sugar diacid recognition" evidence="1">
    <location>
        <begin position="5"/>
        <end position="131"/>
    </location>
</feature>
<reference evidence="3 4" key="1">
    <citation type="submission" date="2018-09" db="EMBL/GenBank/DDBJ databases">
        <title>Paenibacillus SK2017-BO5.</title>
        <authorList>
            <person name="Piskunova J.V."/>
            <person name="Dubiley S.A."/>
            <person name="Severinov K.V."/>
        </authorList>
    </citation>
    <scope>NUCLEOTIDE SEQUENCE [LARGE SCALE GENOMIC DNA]</scope>
    <source>
        <strain evidence="3 4">BO5</strain>
    </source>
</reference>
<dbReference type="Pfam" id="PF05651">
    <property type="entry name" value="Diacid_rec"/>
    <property type="match status" value="1"/>
</dbReference>
<dbReference type="InterPro" id="IPR042070">
    <property type="entry name" value="PucR_C-HTH_sf"/>
</dbReference>
<evidence type="ECO:0000313" key="4">
    <source>
        <dbReference type="Proteomes" id="UP000266177"/>
    </source>
</evidence>
<proteinExistence type="predicted"/>
<accession>A0A3A3H3I2</accession>
<protein>
    <submittedName>
        <fullName evidence="3">Sugar diacid utilization regulator</fullName>
    </submittedName>
</protein>
<evidence type="ECO:0000259" key="1">
    <source>
        <dbReference type="Pfam" id="PF05651"/>
    </source>
</evidence>
<dbReference type="InterPro" id="IPR008599">
    <property type="entry name" value="Diacid_rec"/>
</dbReference>
<comment type="caution">
    <text evidence="3">The sequence shown here is derived from an EMBL/GenBank/DDBJ whole genome shotgun (WGS) entry which is preliminary data.</text>
</comment>
<dbReference type="InterPro" id="IPR051448">
    <property type="entry name" value="CdaR-like_regulators"/>
</dbReference>
<dbReference type="OrthoDB" id="9792148at2"/>
<gene>
    <name evidence="3" type="ORF">DQX05_12045</name>
</gene>
<evidence type="ECO:0000259" key="2">
    <source>
        <dbReference type="Pfam" id="PF13556"/>
    </source>
</evidence>
<dbReference type="RefSeq" id="WP_119793852.1">
    <property type="nucleotide sequence ID" value="NZ_QYZD01000009.1"/>
</dbReference>
<evidence type="ECO:0000313" key="3">
    <source>
        <dbReference type="EMBL" id="RJG23754.1"/>
    </source>
</evidence>
<dbReference type="AlphaFoldDB" id="A0A3A3H3I2"/>
<organism evidence="3 4">
    <name type="scientific">Paenibacillus thiaminolyticus</name>
    <name type="common">Bacillus thiaminolyticus</name>
    <dbReference type="NCBI Taxonomy" id="49283"/>
    <lineage>
        <taxon>Bacteria</taxon>
        <taxon>Bacillati</taxon>
        <taxon>Bacillota</taxon>
        <taxon>Bacilli</taxon>
        <taxon>Bacillales</taxon>
        <taxon>Paenibacillaceae</taxon>
        <taxon>Paenibacillus</taxon>
    </lineage>
</organism>
<dbReference type="Gene3D" id="1.10.10.2840">
    <property type="entry name" value="PucR C-terminal helix-turn-helix domain"/>
    <property type="match status" value="1"/>
</dbReference>
<dbReference type="PANTHER" id="PTHR33744">
    <property type="entry name" value="CARBOHYDRATE DIACID REGULATOR"/>
    <property type="match status" value="1"/>
</dbReference>